<dbReference type="AlphaFoldDB" id="A0A1I6LM62"/>
<gene>
    <name evidence="3" type="ORF">SAMN05192580_2946</name>
</gene>
<sequence>MRLKPLAAAMPALALAACVSFGAKVPPTLMSLTPAERLAPGTAMTGTDAQAIAVNLPTAPQSLVGLRVPVQASPTAVAYLKDAQWVEPPARLFRHLLAEVVEARTGRVVPDYRQPALAPATRLDGRLQAFGLDAASSSAVVTFDAVLARTGQDQVRTRRFEARVPVTAIDAANAPAALNQAANQVATEVADWIGR</sequence>
<feature type="signal peptide" evidence="1">
    <location>
        <begin position="1"/>
        <end position="23"/>
    </location>
</feature>
<dbReference type="SUPFAM" id="SSF159594">
    <property type="entry name" value="XCC0632-like"/>
    <property type="match status" value="1"/>
</dbReference>
<dbReference type="OrthoDB" id="7391077at2"/>
<dbReference type="Proteomes" id="UP000198824">
    <property type="component" value="Unassembled WGS sequence"/>
</dbReference>
<evidence type="ECO:0000259" key="2">
    <source>
        <dbReference type="Pfam" id="PF03886"/>
    </source>
</evidence>
<dbReference type="Pfam" id="PF03886">
    <property type="entry name" value="ABC_trans_aux"/>
    <property type="match status" value="1"/>
</dbReference>
<dbReference type="STRING" id="1166337.SAMN05192580_2946"/>
<accession>A0A1I6LM62</accession>
<feature type="domain" description="ABC-type transport auxiliary lipoprotein component" evidence="2">
    <location>
        <begin position="39"/>
        <end position="190"/>
    </location>
</feature>
<dbReference type="EMBL" id="FOZG01000002">
    <property type="protein sequence ID" value="SFS04489.1"/>
    <property type="molecule type" value="Genomic_DNA"/>
</dbReference>
<dbReference type="PROSITE" id="PS51257">
    <property type="entry name" value="PROKAR_LIPOPROTEIN"/>
    <property type="match status" value="1"/>
</dbReference>
<evidence type="ECO:0000313" key="3">
    <source>
        <dbReference type="EMBL" id="SFS04489.1"/>
    </source>
</evidence>
<evidence type="ECO:0000313" key="4">
    <source>
        <dbReference type="Proteomes" id="UP000198824"/>
    </source>
</evidence>
<proteinExistence type="predicted"/>
<protein>
    <submittedName>
        <fullName evidence="3">Cholesterol transport system auxiliary component</fullName>
    </submittedName>
</protein>
<keyword evidence="1" id="KW-0732">Signal</keyword>
<dbReference type="RefSeq" id="WP_093315731.1">
    <property type="nucleotide sequence ID" value="NZ_FOZG01000002.1"/>
</dbReference>
<evidence type="ECO:0000256" key="1">
    <source>
        <dbReference type="SAM" id="SignalP"/>
    </source>
</evidence>
<keyword evidence="4" id="KW-1185">Reference proteome</keyword>
<organism evidence="3 4">
    <name type="scientific">Sphingomonas jatrophae</name>
    <dbReference type="NCBI Taxonomy" id="1166337"/>
    <lineage>
        <taxon>Bacteria</taxon>
        <taxon>Pseudomonadati</taxon>
        <taxon>Pseudomonadota</taxon>
        <taxon>Alphaproteobacteria</taxon>
        <taxon>Sphingomonadales</taxon>
        <taxon>Sphingomonadaceae</taxon>
        <taxon>Sphingomonas</taxon>
    </lineage>
</organism>
<feature type="chain" id="PRO_5011688222" evidence="1">
    <location>
        <begin position="24"/>
        <end position="195"/>
    </location>
</feature>
<name>A0A1I6LM62_9SPHN</name>
<reference evidence="3 4" key="1">
    <citation type="submission" date="2016-10" db="EMBL/GenBank/DDBJ databases">
        <authorList>
            <person name="de Groot N.N."/>
        </authorList>
    </citation>
    <scope>NUCLEOTIDE SEQUENCE [LARGE SCALE GENOMIC DNA]</scope>
    <source>
        <strain evidence="3 4">S5-249</strain>
    </source>
</reference>
<dbReference type="Gene3D" id="3.40.50.10610">
    <property type="entry name" value="ABC-type transport auxiliary lipoprotein component"/>
    <property type="match status" value="1"/>
</dbReference>
<dbReference type="InterPro" id="IPR005586">
    <property type="entry name" value="ABC_trans_aux"/>
</dbReference>